<sequence length="679" mass="74380">MYHEGKRVPSGLSGIMGVQGLTSYVEGNRQFFKELKLRNTTLVIDGCSLYFRLYFTSGLDQQHGGDYDSFADLVRQFFEALSVCDIRAVVVLDGGIDYTDKKFATLKQRAQSKIKEAHALSRGGHGSILPLLTREVFKQVLASLQVPFIQCVSEADWEIASLANQWNCAVLTMDSDFYIFDLKGGYFPFTFFNWQNVGVCKGSSERYIPAWRFSVNKFCAHFNHMNKELLPLFAVIAGNDYTNLRAMETFFSRVHFPPSARPAHGRTQARIDGLLHWLAQFPGPEEALDEVLRVLGSGPRGPVRALLSSGMREYRLSGSGLARFFADGAALADLPEPMRALPDWLLQALSRGQLPSLVIDVLVLRRAMLIVQVENCRLPSSHAASLPLRQALYGLLLEGRPKTHPGPAGRGPGRLANPADSGSVHCVQEFDRQDLDLRQSSVQAALPRSPQQLSLETLNKVPLPVRLQVLLESLGVDESVPRAAPPHLSLPVCVTCFWLSSCKPKPAPQLLQALLLGIVFGELCRLRGGQRGAAGPAAGHPGMRAVYDRLSKLRVNKGDRKGLDLESRSVPGCTVGPSCTALREMRAGGTPEALLAGPPLPGRLYSDILGTVLGCVGVDFFSAPAKKNRRGQRPAQRGRGRRKGSGATPSHRAPPTQDVVNRFALLVCEDEGEEDDEEE</sequence>
<keyword evidence="5" id="KW-1185">Reference proteome</keyword>
<feature type="domain" description="Asteroid" evidence="3">
    <location>
        <begin position="149"/>
        <end position="220"/>
    </location>
</feature>
<name>A0A9D3PGP7_MEGAT</name>
<feature type="compositionally biased region" description="Basic residues" evidence="2">
    <location>
        <begin position="626"/>
        <end position="644"/>
    </location>
</feature>
<protein>
    <recommendedName>
        <fullName evidence="3">Asteroid domain-containing protein</fullName>
    </recommendedName>
</protein>
<organism evidence="4 5">
    <name type="scientific">Megalops atlanticus</name>
    <name type="common">Tarpon</name>
    <name type="synonym">Clupea gigantea</name>
    <dbReference type="NCBI Taxonomy" id="7932"/>
    <lineage>
        <taxon>Eukaryota</taxon>
        <taxon>Metazoa</taxon>
        <taxon>Chordata</taxon>
        <taxon>Craniata</taxon>
        <taxon>Vertebrata</taxon>
        <taxon>Euteleostomi</taxon>
        <taxon>Actinopterygii</taxon>
        <taxon>Neopterygii</taxon>
        <taxon>Teleostei</taxon>
        <taxon>Elopiformes</taxon>
        <taxon>Megalopidae</taxon>
        <taxon>Megalops</taxon>
    </lineage>
</organism>
<dbReference type="OrthoDB" id="25987at2759"/>
<proteinExistence type="inferred from homology"/>
<feature type="region of interest" description="Disordered" evidence="2">
    <location>
        <begin position="402"/>
        <end position="421"/>
    </location>
</feature>
<dbReference type="InterPro" id="IPR026832">
    <property type="entry name" value="Asteroid"/>
</dbReference>
<comment type="similarity">
    <text evidence="1">Belongs to the asteroid family.</text>
</comment>
<evidence type="ECO:0000256" key="2">
    <source>
        <dbReference type="SAM" id="MobiDB-lite"/>
    </source>
</evidence>
<dbReference type="AlphaFoldDB" id="A0A9D3PGP7"/>
<evidence type="ECO:0000313" key="5">
    <source>
        <dbReference type="Proteomes" id="UP001046870"/>
    </source>
</evidence>
<evidence type="ECO:0000259" key="3">
    <source>
        <dbReference type="Pfam" id="PF12813"/>
    </source>
</evidence>
<dbReference type="SUPFAM" id="SSF88723">
    <property type="entry name" value="PIN domain-like"/>
    <property type="match status" value="1"/>
</dbReference>
<evidence type="ECO:0000313" key="4">
    <source>
        <dbReference type="EMBL" id="KAG7458052.1"/>
    </source>
</evidence>
<evidence type="ECO:0000256" key="1">
    <source>
        <dbReference type="ARBA" id="ARBA00007398"/>
    </source>
</evidence>
<accession>A0A9D3PGP7</accession>
<gene>
    <name evidence="4" type="ORF">MATL_G00233750</name>
</gene>
<dbReference type="InterPro" id="IPR039436">
    <property type="entry name" value="Asteroid_dom"/>
</dbReference>
<reference evidence="4" key="1">
    <citation type="submission" date="2021-01" db="EMBL/GenBank/DDBJ databases">
        <authorList>
            <person name="Zahm M."/>
            <person name="Roques C."/>
            <person name="Cabau C."/>
            <person name="Klopp C."/>
            <person name="Donnadieu C."/>
            <person name="Jouanno E."/>
            <person name="Lampietro C."/>
            <person name="Louis A."/>
            <person name="Herpin A."/>
            <person name="Echchiki A."/>
            <person name="Berthelot C."/>
            <person name="Parey E."/>
            <person name="Roest-Crollius H."/>
            <person name="Braasch I."/>
            <person name="Postlethwait J."/>
            <person name="Bobe J."/>
            <person name="Montfort J."/>
            <person name="Bouchez O."/>
            <person name="Begum T."/>
            <person name="Mejri S."/>
            <person name="Adams A."/>
            <person name="Chen W.-J."/>
            <person name="Guiguen Y."/>
        </authorList>
    </citation>
    <scope>NUCLEOTIDE SEQUENCE</scope>
    <source>
        <strain evidence="4">YG-15Mar2019-1</strain>
        <tissue evidence="4">Brain</tissue>
    </source>
</reference>
<feature type="region of interest" description="Disordered" evidence="2">
    <location>
        <begin position="626"/>
        <end position="660"/>
    </location>
</feature>
<dbReference type="Pfam" id="PF12813">
    <property type="entry name" value="XPG_I_2"/>
    <property type="match status" value="1"/>
</dbReference>
<dbReference type="Gene3D" id="3.40.50.1010">
    <property type="entry name" value="5'-nuclease"/>
    <property type="match status" value="1"/>
</dbReference>
<dbReference type="PANTHER" id="PTHR15665">
    <property type="entry name" value="ASTEROID PROTEIN"/>
    <property type="match status" value="1"/>
</dbReference>
<dbReference type="PANTHER" id="PTHR15665:SF1">
    <property type="entry name" value="PROTEIN ASTEROID HOMOLOG 1"/>
    <property type="match status" value="1"/>
</dbReference>
<dbReference type="EMBL" id="JAFDVH010000021">
    <property type="protein sequence ID" value="KAG7458052.1"/>
    <property type="molecule type" value="Genomic_DNA"/>
</dbReference>
<dbReference type="Proteomes" id="UP001046870">
    <property type="component" value="Chromosome 21"/>
</dbReference>
<dbReference type="InterPro" id="IPR029060">
    <property type="entry name" value="PIN-like_dom_sf"/>
</dbReference>
<comment type="caution">
    <text evidence="4">The sequence shown here is derived from an EMBL/GenBank/DDBJ whole genome shotgun (WGS) entry which is preliminary data.</text>
</comment>